<gene>
    <name evidence="1" type="ORF">UC35_04850</name>
</gene>
<dbReference type="AlphaFoldDB" id="A0A127JQW9"/>
<dbReference type="Gene3D" id="3.40.50.1110">
    <property type="entry name" value="SGNH hydrolase"/>
    <property type="match status" value="1"/>
</dbReference>
<dbReference type="SUPFAM" id="SSF52266">
    <property type="entry name" value="SGNH hydrolase"/>
    <property type="match status" value="1"/>
</dbReference>
<evidence type="ECO:0000313" key="2">
    <source>
        <dbReference type="Proteomes" id="UP000070433"/>
    </source>
</evidence>
<dbReference type="Pfam" id="PF00657">
    <property type="entry name" value="Lipase_GDSL"/>
    <property type="match status" value="1"/>
</dbReference>
<dbReference type="GO" id="GO:0016788">
    <property type="term" value="F:hydrolase activity, acting on ester bonds"/>
    <property type="evidence" value="ECO:0007669"/>
    <property type="project" value="InterPro"/>
</dbReference>
<accession>A0A127JQW9</accession>
<dbReference type="EMBL" id="CP010951">
    <property type="protein sequence ID" value="AMO22347.1"/>
    <property type="molecule type" value="Genomic_DNA"/>
</dbReference>
<dbReference type="PATRIC" id="fig|94132.3.peg.972"/>
<dbReference type="InterPro" id="IPR036514">
    <property type="entry name" value="SGNH_hydro_sf"/>
</dbReference>
<evidence type="ECO:0008006" key="3">
    <source>
        <dbReference type="Google" id="ProtNLM"/>
    </source>
</evidence>
<organism evidence="1 2">
    <name type="scientific">Ramlibacter tataouinensis</name>
    <dbReference type="NCBI Taxonomy" id="94132"/>
    <lineage>
        <taxon>Bacteria</taxon>
        <taxon>Pseudomonadati</taxon>
        <taxon>Pseudomonadota</taxon>
        <taxon>Betaproteobacteria</taxon>
        <taxon>Burkholderiales</taxon>
        <taxon>Comamonadaceae</taxon>
        <taxon>Ramlibacter</taxon>
    </lineage>
</organism>
<keyword evidence="2" id="KW-1185">Reference proteome</keyword>
<dbReference type="Proteomes" id="UP000070433">
    <property type="component" value="Chromosome"/>
</dbReference>
<reference evidence="1 2" key="1">
    <citation type="journal article" date="2014" name="Int. J. Syst. Evol. Microbiol.">
        <title>Ramlibacter solisilvae sp. nov., isolated from forest soil, and emended description of the genus Ramlibacter.</title>
        <authorList>
            <person name="Lee H.J."/>
            <person name="Lee S.H."/>
            <person name="Lee S.S."/>
            <person name="Lee J.S."/>
            <person name="Kim Y."/>
            <person name="Kim S.C."/>
            <person name="Jeon C.O."/>
        </authorList>
    </citation>
    <scope>NUCLEOTIDE SEQUENCE [LARGE SCALE GENOMIC DNA]</scope>
    <source>
        <strain evidence="1 2">5-10</strain>
    </source>
</reference>
<protein>
    <recommendedName>
        <fullName evidence="3">Phospholipase</fullName>
    </recommendedName>
</protein>
<name>A0A127JQW9_9BURK</name>
<proteinExistence type="predicted"/>
<sequence length="361" mass="36564">MTGPGAAPAPSGPPMSGVSRVIVAGDSLADVGTFGIKFTVQDAASPAGFPIFPELVGAAYGLSAMCSHYMDNGASGVIARGNLPCTNFAVGGGRLLRGEGPQGIPFQLQDAAVTVGGRFGAGDLVLVNGGGNDASDLAAAYLVGVSSRSGMLAFLAFLAREVEVDALVSTAPGDASLARSANLYMEKAADVMADAVVAHALDRGATRVTVLNLPDITLTPRFSAAFEKLVQERGVDEATVIQGVVRQTVGAFNARLQSRLGSDGRVVLVDVRAAVDDQIAHAAAWGLSDAIHAACPVTSVSSAGLPEWSLPTCTSASLDAVPGTAPGWWTTWAFADGFHPTPTGHRLLAGTVTQALAAASP</sequence>
<evidence type="ECO:0000313" key="1">
    <source>
        <dbReference type="EMBL" id="AMO22347.1"/>
    </source>
</evidence>
<dbReference type="InterPro" id="IPR001087">
    <property type="entry name" value="GDSL"/>
</dbReference>